<dbReference type="PANTHER" id="PTHR33387:SF3">
    <property type="entry name" value="DUF985 DOMAIN-CONTAINING PROTEIN"/>
    <property type="match status" value="1"/>
</dbReference>
<dbReference type="InterPro" id="IPR014710">
    <property type="entry name" value="RmlC-like_jellyroll"/>
</dbReference>
<sequence>MTAPVDSPTQNPLVKQLGLLSHPEGGYFLETDRQPHEVPSPFVGGGLRSLATSIYYLLDYDSPNGVIHMNKSVTYHVLHHGRVEYTLITPGTPSTVEKHVLGAGAGETRQLLVGTGVWKMSRLLPEDMRQAKTVQAKRNLGCLITEVVVPGFHWEDHKFLTKESLLELLKDIPDKEGLISELVPHVKNIQVA</sequence>
<dbReference type="Proteomes" id="UP001222325">
    <property type="component" value="Unassembled WGS sequence"/>
</dbReference>
<evidence type="ECO:0000313" key="2">
    <source>
        <dbReference type="EMBL" id="KAJ7076110.1"/>
    </source>
</evidence>
<reference evidence="2" key="1">
    <citation type="submission" date="2023-03" db="EMBL/GenBank/DDBJ databases">
        <title>Massive genome expansion in bonnet fungi (Mycena s.s.) driven by repeated elements and novel gene families across ecological guilds.</title>
        <authorList>
            <consortium name="Lawrence Berkeley National Laboratory"/>
            <person name="Harder C.B."/>
            <person name="Miyauchi S."/>
            <person name="Viragh M."/>
            <person name="Kuo A."/>
            <person name="Thoen E."/>
            <person name="Andreopoulos B."/>
            <person name="Lu D."/>
            <person name="Skrede I."/>
            <person name="Drula E."/>
            <person name="Henrissat B."/>
            <person name="Morin E."/>
            <person name="Kohler A."/>
            <person name="Barry K."/>
            <person name="LaButti K."/>
            <person name="Morin E."/>
            <person name="Salamov A."/>
            <person name="Lipzen A."/>
            <person name="Mereny Z."/>
            <person name="Hegedus B."/>
            <person name="Baldrian P."/>
            <person name="Stursova M."/>
            <person name="Weitz H."/>
            <person name="Taylor A."/>
            <person name="Grigoriev I.V."/>
            <person name="Nagy L.G."/>
            <person name="Martin F."/>
            <person name="Kauserud H."/>
        </authorList>
    </citation>
    <scope>NUCLEOTIDE SEQUENCE</scope>
    <source>
        <strain evidence="2">CBHHK173m</strain>
    </source>
</reference>
<dbReference type="AlphaFoldDB" id="A0AAD6TUK9"/>
<dbReference type="EMBL" id="JARJCN010000085">
    <property type="protein sequence ID" value="KAJ7076110.1"/>
    <property type="molecule type" value="Genomic_DNA"/>
</dbReference>
<proteinExistence type="predicted"/>
<dbReference type="Pfam" id="PF06172">
    <property type="entry name" value="Cupin_5"/>
    <property type="match status" value="1"/>
</dbReference>
<protein>
    <submittedName>
        <fullName evidence="2">RmlC-like cupin domain-containing protein</fullName>
    </submittedName>
</protein>
<dbReference type="InterPro" id="IPR011051">
    <property type="entry name" value="RmlC_Cupin_sf"/>
</dbReference>
<evidence type="ECO:0000313" key="3">
    <source>
        <dbReference type="Proteomes" id="UP001222325"/>
    </source>
</evidence>
<evidence type="ECO:0000259" key="1">
    <source>
        <dbReference type="Pfam" id="PF06172"/>
    </source>
</evidence>
<dbReference type="SUPFAM" id="SSF51182">
    <property type="entry name" value="RmlC-like cupins"/>
    <property type="match status" value="1"/>
</dbReference>
<dbReference type="InterPro" id="IPR039935">
    <property type="entry name" value="YML079W-like"/>
</dbReference>
<gene>
    <name evidence="2" type="ORF">B0H15DRAFT_606022</name>
</gene>
<comment type="caution">
    <text evidence="2">The sequence shown here is derived from an EMBL/GenBank/DDBJ whole genome shotgun (WGS) entry which is preliminary data.</text>
</comment>
<feature type="domain" description="DUF985" evidence="1">
    <location>
        <begin position="13"/>
        <end position="159"/>
    </location>
</feature>
<dbReference type="InterPro" id="IPR009327">
    <property type="entry name" value="Cupin_DUF985"/>
</dbReference>
<dbReference type="Gene3D" id="2.60.120.10">
    <property type="entry name" value="Jelly Rolls"/>
    <property type="match status" value="1"/>
</dbReference>
<keyword evidence="3" id="KW-1185">Reference proteome</keyword>
<organism evidence="2 3">
    <name type="scientific">Mycena belliarum</name>
    <dbReference type="NCBI Taxonomy" id="1033014"/>
    <lineage>
        <taxon>Eukaryota</taxon>
        <taxon>Fungi</taxon>
        <taxon>Dikarya</taxon>
        <taxon>Basidiomycota</taxon>
        <taxon>Agaricomycotina</taxon>
        <taxon>Agaricomycetes</taxon>
        <taxon>Agaricomycetidae</taxon>
        <taxon>Agaricales</taxon>
        <taxon>Marasmiineae</taxon>
        <taxon>Mycenaceae</taxon>
        <taxon>Mycena</taxon>
    </lineage>
</organism>
<dbReference type="CDD" id="cd06121">
    <property type="entry name" value="cupin_YML079wp"/>
    <property type="match status" value="1"/>
</dbReference>
<dbReference type="PANTHER" id="PTHR33387">
    <property type="entry name" value="RMLC-LIKE JELLY ROLL FOLD PROTEIN"/>
    <property type="match status" value="1"/>
</dbReference>
<name>A0AAD6TUK9_9AGAR</name>
<accession>A0AAD6TUK9</accession>